<evidence type="ECO:0000256" key="2">
    <source>
        <dbReference type="PIRSR" id="PIRSR601952-1"/>
    </source>
</evidence>
<feature type="transmembrane region" description="Helical" evidence="7">
    <location>
        <begin position="609"/>
        <end position="629"/>
    </location>
</feature>
<dbReference type="KEGG" id="cphy:B5808_04015"/>
<feature type="chain" id="PRO_5044203302" evidence="8">
    <location>
        <begin position="38"/>
        <end position="637"/>
    </location>
</feature>
<keyword evidence="3" id="KW-0460">Magnesium</keyword>
<feature type="binding site" evidence="3">
    <location>
        <position position="357"/>
    </location>
    <ligand>
        <name>Zn(2+)</name>
        <dbReference type="ChEBI" id="CHEBI:29105"/>
        <label>2</label>
    </ligand>
</feature>
<feature type="signal peptide" evidence="8">
    <location>
        <begin position="1"/>
        <end position="37"/>
    </location>
</feature>
<dbReference type="InterPro" id="IPR006311">
    <property type="entry name" value="TAT_signal"/>
</dbReference>
<feature type="binding site" evidence="3">
    <location>
        <position position="361"/>
    </location>
    <ligand>
        <name>Zn(2+)</name>
        <dbReference type="ChEBI" id="CHEBI:29105"/>
        <label>2</label>
    </ligand>
</feature>
<dbReference type="NCBIfam" id="NF007810">
    <property type="entry name" value="PRK10518.1"/>
    <property type="match status" value="1"/>
</dbReference>
<feature type="binding site" evidence="3">
    <location>
        <position position="184"/>
    </location>
    <ligand>
        <name>Mg(2+)</name>
        <dbReference type="ChEBI" id="CHEBI:18420"/>
    </ligand>
</feature>
<feature type="binding site" evidence="3">
    <location>
        <position position="352"/>
    </location>
    <ligand>
        <name>Mg(2+)</name>
        <dbReference type="ChEBI" id="CHEBI:18420"/>
    </ligand>
</feature>
<name>A0A1X9LIZ8_9MICO</name>
<dbReference type="CDD" id="cd16012">
    <property type="entry name" value="ALP"/>
    <property type="match status" value="1"/>
</dbReference>
<feature type="compositionally biased region" description="Gly residues" evidence="6">
    <location>
        <begin position="581"/>
        <end position="597"/>
    </location>
</feature>
<dbReference type="SMART" id="SM00098">
    <property type="entry name" value="alkPPc"/>
    <property type="match status" value="1"/>
</dbReference>
<dbReference type="PRINTS" id="PR00113">
    <property type="entry name" value="ALKPHPHTASE"/>
</dbReference>
<dbReference type="AlphaFoldDB" id="A0A1X9LIZ8"/>
<organism evidence="9 10">
    <name type="scientific">Cnuibacter physcomitrellae</name>
    <dbReference type="NCBI Taxonomy" id="1619308"/>
    <lineage>
        <taxon>Bacteria</taxon>
        <taxon>Bacillati</taxon>
        <taxon>Actinomycetota</taxon>
        <taxon>Actinomycetes</taxon>
        <taxon>Micrococcales</taxon>
        <taxon>Microbacteriaceae</taxon>
        <taxon>Cnuibacter</taxon>
    </lineage>
</organism>
<keyword evidence="8" id="KW-0732">Signal</keyword>
<dbReference type="PANTHER" id="PTHR11596:SF5">
    <property type="entry name" value="ALKALINE PHOSPHATASE"/>
    <property type="match status" value="1"/>
</dbReference>
<feature type="active site" description="Phosphoserine intermediate" evidence="2">
    <location>
        <position position="133"/>
    </location>
</feature>
<feature type="binding site" evidence="3">
    <location>
        <position position="442"/>
    </location>
    <ligand>
        <name>Zn(2+)</name>
        <dbReference type="ChEBI" id="CHEBI:29105"/>
        <label>2</label>
    </ligand>
</feature>
<gene>
    <name evidence="9" type="ORF">B5808_04015</name>
</gene>
<evidence type="ECO:0000256" key="6">
    <source>
        <dbReference type="SAM" id="MobiDB-lite"/>
    </source>
</evidence>
<evidence type="ECO:0000256" key="3">
    <source>
        <dbReference type="PIRSR" id="PIRSR601952-2"/>
    </source>
</evidence>
<keyword evidence="7" id="KW-0472">Membrane</keyword>
<feature type="disulfide bond" evidence="4">
    <location>
        <begin position="314"/>
        <end position="366"/>
    </location>
</feature>
<dbReference type="PROSITE" id="PS51318">
    <property type="entry name" value="TAT"/>
    <property type="match status" value="1"/>
</dbReference>
<sequence>MAFPQHPRAATRRRGLLLASAALLTAASLSIPTLASAAPGDGDLGANGGATRNDGDKSAALRASIVDGPAKNVILLIGDGMGDSEITSARNYAYGAEGELPGIDALPLTGQYTTYSLYRDGENKGKPDFVPDSAATGSAWATGTKTYDNAVSVDIDGIPQQTLLEIAKANGLATGNVSTAEIEDATPAVQIAHVDARSCYGPDSPSCGDDALAAGGLGSIAEQLLGARADVTLGGGAATFNQTAKAGQWEGSTLFQQAADRGYQVVRDGDALAGVTAADQSAPVLGLFTDGNFPTRYAATTATVGGGNGDPITCQPNPDRLPESLSLKSMTTKAIDLLDRPDSDKGFFLQVEGASIDKRDHSADACGQIGETLDLDEAVQAALDFAKADGNTLVIVTADHAHTSQIVDSTPPTSLSTRLMTADGTPMILSYGTAAAGGSQQHTGSQLRIAGYGPGAAQVVGLTDQSDNFFTMANALTLNRDTSTFSAGATVTLSASEVAPGAEVTADGRGFGGDRQLSATVASDPVDLGTHDVIDGTTSYTFTAPTEPGVHTVTLTGTQSARSVSATFVVSADAPPAPPVQGGGAGAVGTGSQGSTGAGASALGSTGAVVAPFVVVALLLLAGGAVMILQRRRRHAA</sequence>
<feature type="binding site" evidence="3">
    <location>
        <position position="79"/>
    </location>
    <ligand>
        <name>Mg(2+)</name>
        <dbReference type="ChEBI" id="CHEBI:18420"/>
    </ligand>
</feature>
<keyword evidence="1" id="KW-0597">Phosphoprotein</keyword>
<keyword evidence="3" id="KW-0862">Zinc</keyword>
<dbReference type="Pfam" id="PF00245">
    <property type="entry name" value="Alk_phosphatase"/>
    <property type="match status" value="1"/>
</dbReference>
<evidence type="ECO:0000256" key="8">
    <source>
        <dbReference type="SAM" id="SignalP"/>
    </source>
</evidence>
<feature type="disulfide bond" evidence="4">
    <location>
        <begin position="199"/>
        <end position="207"/>
    </location>
</feature>
<evidence type="ECO:0000256" key="5">
    <source>
        <dbReference type="RuleBase" id="RU003946"/>
    </source>
</evidence>
<dbReference type="SUPFAM" id="SSF53649">
    <property type="entry name" value="Alkaline phosphatase-like"/>
    <property type="match status" value="1"/>
</dbReference>
<feature type="binding site" evidence="3">
    <location>
        <position position="399"/>
    </location>
    <ligand>
        <name>Zn(2+)</name>
        <dbReference type="ChEBI" id="CHEBI:29105"/>
        <label>2</label>
    </ligand>
</feature>
<reference evidence="9 10" key="1">
    <citation type="submission" date="2017-04" db="EMBL/GenBank/DDBJ databases">
        <authorList>
            <person name="Afonso C.L."/>
            <person name="Miller P.J."/>
            <person name="Scott M.A."/>
            <person name="Spackman E."/>
            <person name="Goraichik I."/>
            <person name="Dimitrov K.M."/>
            <person name="Suarez D.L."/>
            <person name="Swayne D.E."/>
        </authorList>
    </citation>
    <scope>NUCLEOTIDE SEQUENCE [LARGE SCALE GENOMIC DNA]</scope>
    <source>
        <strain evidence="10">XA(T)</strain>
    </source>
</reference>
<evidence type="ECO:0000313" key="9">
    <source>
        <dbReference type="EMBL" id="ARJ04482.1"/>
    </source>
</evidence>
<feature type="region of interest" description="Disordered" evidence="6">
    <location>
        <begin position="575"/>
        <end position="601"/>
    </location>
</feature>
<dbReference type="GO" id="GO:0004035">
    <property type="term" value="F:alkaline phosphatase activity"/>
    <property type="evidence" value="ECO:0007669"/>
    <property type="project" value="TreeGrafter"/>
</dbReference>
<comment type="similarity">
    <text evidence="5">Belongs to the alkaline phosphatase family.</text>
</comment>
<feature type="binding site" evidence="3">
    <location>
        <position position="186"/>
    </location>
    <ligand>
        <name>Mg(2+)</name>
        <dbReference type="ChEBI" id="CHEBI:18420"/>
    </ligand>
</feature>
<dbReference type="Gene3D" id="3.40.720.10">
    <property type="entry name" value="Alkaline Phosphatase, subunit A"/>
    <property type="match status" value="1"/>
</dbReference>
<evidence type="ECO:0000313" key="10">
    <source>
        <dbReference type="Proteomes" id="UP000192775"/>
    </source>
</evidence>
<proteinExistence type="inferred from homology"/>
<feature type="binding site" evidence="3">
    <location>
        <position position="79"/>
    </location>
    <ligand>
        <name>Zn(2+)</name>
        <dbReference type="ChEBI" id="CHEBI:29105"/>
        <label>2</label>
    </ligand>
</feature>
<dbReference type="PANTHER" id="PTHR11596">
    <property type="entry name" value="ALKALINE PHOSPHATASE"/>
    <property type="match status" value="1"/>
</dbReference>
<keyword evidence="7" id="KW-0812">Transmembrane</keyword>
<keyword evidence="3" id="KW-0479">Metal-binding</keyword>
<dbReference type="STRING" id="1619308.B5808_04015"/>
<feature type="binding site" evidence="3">
    <location>
        <position position="400"/>
    </location>
    <ligand>
        <name>Zn(2+)</name>
        <dbReference type="ChEBI" id="CHEBI:29105"/>
        <label>2</label>
    </ligand>
</feature>
<evidence type="ECO:0000256" key="7">
    <source>
        <dbReference type="SAM" id="Phobius"/>
    </source>
</evidence>
<evidence type="ECO:0000256" key="1">
    <source>
        <dbReference type="ARBA" id="ARBA00022553"/>
    </source>
</evidence>
<keyword evidence="7" id="KW-1133">Transmembrane helix</keyword>
<protein>
    <submittedName>
        <fullName evidence="9">Alkaline phosphatase</fullName>
    </submittedName>
</protein>
<dbReference type="Proteomes" id="UP000192775">
    <property type="component" value="Chromosome"/>
</dbReference>
<comment type="cofactor">
    <cofactor evidence="3">
        <name>Zn(2+)</name>
        <dbReference type="ChEBI" id="CHEBI:29105"/>
    </cofactor>
    <text evidence="3">Binds 2 Zn(2+) ions.</text>
</comment>
<dbReference type="EMBL" id="CP020715">
    <property type="protein sequence ID" value="ARJ04482.1"/>
    <property type="molecule type" value="Genomic_DNA"/>
</dbReference>
<dbReference type="RefSeq" id="WP_085018623.1">
    <property type="nucleotide sequence ID" value="NZ_BMHD01000001.1"/>
</dbReference>
<evidence type="ECO:0000256" key="4">
    <source>
        <dbReference type="PIRSR" id="PIRSR601952-3"/>
    </source>
</evidence>
<keyword evidence="4" id="KW-1015">Disulfide bond</keyword>
<keyword evidence="10" id="KW-1185">Reference proteome</keyword>
<dbReference type="InterPro" id="IPR017850">
    <property type="entry name" value="Alkaline_phosphatase_core_sf"/>
</dbReference>
<comment type="cofactor">
    <cofactor evidence="3">
        <name>Mg(2+)</name>
        <dbReference type="ChEBI" id="CHEBI:18420"/>
    </cofactor>
    <text evidence="3">Binds 1 Mg(2+) ion.</text>
</comment>
<accession>A0A1X9LIZ8</accession>
<dbReference type="InterPro" id="IPR001952">
    <property type="entry name" value="Alkaline_phosphatase"/>
</dbReference>
<dbReference type="GO" id="GO:0046872">
    <property type="term" value="F:metal ion binding"/>
    <property type="evidence" value="ECO:0007669"/>
    <property type="project" value="UniProtKB-KW"/>
</dbReference>